<protein>
    <submittedName>
        <fullName evidence="3">Uncharacterized protein</fullName>
    </submittedName>
</protein>
<name>A0A4S8VBU5_AURPU</name>
<feature type="region of interest" description="Disordered" evidence="2">
    <location>
        <begin position="351"/>
        <end position="372"/>
    </location>
</feature>
<dbReference type="AlphaFoldDB" id="A0A4S8VBU5"/>
<evidence type="ECO:0000313" key="4">
    <source>
        <dbReference type="Proteomes" id="UP000308014"/>
    </source>
</evidence>
<comment type="caution">
    <text evidence="3">The sequence shown here is derived from an EMBL/GenBank/DDBJ whole genome shotgun (WGS) entry which is preliminary data.</text>
</comment>
<evidence type="ECO:0000313" key="3">
    <source>
        <dbReference type="EMBL" id="THW08831.1"/>
    </source>
</evidence>
<dbReference type="Proteomes" id="UP000308014">
    <property type="component" value="Unassembled WGS sequence"/>
</dbReference>
<organism evidence="3 4">
    <name type="scientific">Aureobasidium pullulans</name>
    <name type="common">Black yeast</name>
    <name type="synonym">Pullularia pullulans</name>
    <dbReference type="NCBI Taxonomy" id="5580"/>
    <lineage>
        <taxon>Eukaryota</taxon>
        <taxon>Fungi</taxon>
        <taxon>Dikarya</taxon>
        <taxon>Ascomycota</taxon>
        <taxon>Pezizomycotina</taxon>
        <taxon>Dothideomycetes</taxon>
        <taxon>Dothideomycetidae</taxon>
        <taxon>Dothideales</taxon>
        <taxon>Saccotheciaceae</taxon>
        <taxon>Aureobasidium</taxon>
    </lineage>
</organism>
<feature type="coiled-coil region" evidence="1">
    <location>
        <begin position="22"/>
        <end position="109"/>
    </location>
</feature>
<accession>A0A4S8VBU5</accession>
<keyword evidence="1" id="KW-0175">Coiled coil</keyword>
<reference evidence="3 4" key="1">
    <citation type="submission" date="2018-10" db="EMBL/GenBank/DDBJ databases">
        <title>Fifty Aureobasidium pullulans genomes reveal a recombining polyextremotolerant generalist.</title>
        <authorList>
            <person name="Gostincar C."/>
            <person name="Turk M."/>
            <person name="Zajc J."/>
            <person name="Gunde-Cimerman N."/>
        </authorList>
    </citation>
    <scope>NUCLEOTIDE SEQUENCE [LARGE SCALE GENOMIC DNA]</scope>
    <source>
        <strain evidence="3 4">EXF-11318</strain>
    </source>
</reference>
<sequence>MDDQTKKELLGIQRQLTSIVTRKRQREDEEDLERKVRELEHRLKDSFKRSQRTSTVYKQLKSENEQLQKRLEEQEEAASTTIEGCQEEVYELQEKNEKLMFKLRKVEERELASKKALPVLKMKLDEASKSSRSWKECLSILEAAKIPNISTQSNSASISHTSLYSSLYIAKRNIRTEMDEETTRALHDIQDRITQVIHDNRQKARFSSNDELKHQLSTSIRRDQSANTTVRQLDIEGDQLKIVSKLREQSARKSNLEDDNELEQKVRNLECRLTTSTKECQTANATIIRLEKKVEQLEKQVKLQEEITEMSQKANLENDNELEHKAKALEHRLSSSIKRCQAANLTIKQLKEERQCEPRSKPQEKAESAPYVLDRRVLQAKEDIIQTEENDG</sequence>
<evidence type="ECO:0000256" key="2">
    <source>
        <dbReference type="SAM" id="MobiDB-lite"/>
    </source>
</evidence>
<gene>
    <name evidence="3" type="ORF">D6D24_08883</name>
</gene>
<evidence type="ECO:0000256" key="1">
    <source>
        <dbReference type="SAM" id="Coils"/>
    </source>
</evidence>
<feature type="coiled-coil region" evidence="1">
    <location>
        <begin position="246"/>
        <end position="307"/>
    </location>
</feature>
<dbReference type="EMBL" id="QZAJ01000551">
    <property type="protein sequence ID" value="THW08831.1"/>
    <property type="molecule type" value="Genomic_DNA"/>
</dbReference>
<proteinExistence type="predicted"/>